<accession>Q1GX87</accession>
<gene>
    <name evidence="4" type="ordered locus">Mfla_0022</name>
</gene>
<feature type="region of interest" description="Disordered" evidence="1">
    <location>
        <begin position="52"/>
        <end position="162"/>
    </location>
</feature>
<name>Q1GX87_METFK</name>
<dbReference type="RefSeq" id="WP_011478390.1">
    <property type="nucleotide sequence ID" value="NC_007947.1"/>
</dbReference>
<evidence type="ECO:0000256" key="2">
    <source>
        <dbReference type="SAM" id="Phobius"/>
    </source>
</evidence>
<dbReference type="OrthoDB" id="5294582at2"/>
<protein>
    <submittedName>
        <fullName evidence="4">Zinc finger/thioredoxin putative</fullName>
    </submittedName>
</protein>
<dbReference type="AlphaFoldDB" id="Q1GX87"/>
<organism evidence="4 5">
    <name type="scientific">Methylobacillus flagellatus (strain ATCC 51484 / DSM 6875 / VKM B-1610 / KT)</name>
    <dbReference type="NCBI Taxonomy" id="265072"/>
    <lineage>
        <taxon>Bacteria</taxon>
        <taxon>Pseudomonadati</taxon>
        <taxon>Pseudomonadota</taxon>
        <taxon>Betaproteobacteria</taxon>
        <taxon>Nitrosomonadales</taxon>
        <taxon>Methylophilaceae</taxon>
        <taxon>Methylobacillus</taxon>
    </lineage>
</organism>
<dbReference type="NCBIfam" id="TIGR02098">
    <property type="entry name" value="MJ0042_CXXC"/>
    <property type="match status" value="1"/>
</dbReference>
<dbReference type="eggNOG" id="ENOG50315VR">
    <property type="taxonomic scope" value="Bacteria"/>
</dbReference>
<dbReference type="Pfam" id="PF11906">
    <property type="entry name" value="DUF3426"/>
    <property type="match status" value="1"/>
</dbReference>
<feature type="compositionally biased region" description="Low complexity" evidence="1">
    <location>
        <begin position="101"/>
        <end position="122"/>
    </location>
</feature>
<dbReference type="Proteomes" id="UP000002440">
    <property type="component" value="Chromosome"/>
</dbReference>
<keyword evidence="2" id="KW-0812">Transmembrane</keyword>
<reference evidence="4 5" key="1">
    <citation type="submission" date="2006-03" db="EMBL/GenBank/DDBJ databases">
        <title>Complete sequence of Methylobacillus flagellatus KT.</title>
        <authorList>
            <consortium name="US DOE Joint Genome Institute"/>
            <person name="Copeland A."/>
            <person name="Lucas S."/>
            <person name="Lapidus A."/>
            <person name="Barry K."/>
            <person name="Detter J.C."/>
            <person name="Glavina del Rio T."/>
            <person name="Hammon N."/>
            <person name="Israni S."/>
            <person name="Dalin E."/>
            <person name="Tice H."/>
            <person name="Pitluck S."/>
            <person name="Brettin T."/>
            <person name="Bruce D."/>
            <person name="Han C."/>
            <person name="Tapia R."/>
            <person name="Saunders E."/>
            <person name="Gilna P."/>
            <person name="Schmutz J."/>
            <person name="Larimer F."/>
            <person name="Land M."/>
            <person name="Kyrpides N."/>
            <person name="Anderson I."/>
            <person name="Richardson P."/>
        </authorList>
    </citation>
    <scope>NUCLEOTIDE SEQUENCE [LARGE SCALE GENOMIC DNA]</scope>
    <source>
        <strain evidence="5">KT / ATCC 51484 / DSM 6875</strain>
    </source>
</reference>
<evidence type="ECO:0000313" key="4">
    <source>
        <dbReference type="EMBL" id="ABE48293.1"/>
    </source>
</evidence>
<dbReference type="InterPro" id="IPR011723">
    <property type="entry name" value="Znf/thioredoxin_put"/>
</dbReference>
<keyword evidence="2" id="KW-1133">Transmembrane helix</keyword>
<dbReference type="EMBL" id="CP000284">
    <property type="protein sequence ID" value="ABE48293.1"/>
    <property type="molecule type" value="Genomic_DNA"/>
</dbReference>
<sequence>MRLVTSCPACDTRFHVKPEQLAAHGGDLRCGQCQHLFNAGSRIYEILEPQTLAPLPPSDASEEPFSDHIPPEAEEASPALPPATHFISGDTDSETADSPAPEEITPIEEPTTIPEVEPTGTIEIDHGESIDTETEPSTASSEHHAEEQIAEAPDTDGQPVAASFLTPEKPARQRRVSLWLTVPISLLLLLMLFGQSIYFFRTQLAGYWPSSRPALESACQWLGCTVSLPRNAEMLALDDSDLQEDFEHPDVIQLSTKLINNANYAQAYPMLELTLTDDEDQPKLRRIFSPEEYLPSGLDIQAGLPAHGEIQINLAFSTSGETVSGYRVFVTY</sequence>
<evidence type="ECO:0000256" key="1">
    <source>
        <dbReference type="SAM" id="MobiDB-lite"/>
    </source>
</evidence>
<dbReference type="Pfam" id="PF13717">
    <property type="entry name" value="Zn_ribbon_4"/>
    <property type="match status" value="1"/>
</dbReference>
<evidence type="ECO:0000259" key="3">
    <source>
        <dbReference type="Pfam" id="PF13717"/>
    </source>
</evidence>
<dbReference type="KEGG" id="mfa:Mfla_0022"/>
<dbReference type="STRING" id="265072.Mfla_0022"/>
<feature type="transmembrane region" description="Helical" evidence="2">
    <location>
        <begin position="178"/>
        <end position="200"/>
    </location>
</feature>
<keyword evidence="2" id="KW-0472">Membrane</keyword>
<dbReference type="InterPro" id="IPR021834">
    <property type="entry name" value="DUF3426"/>
</dbReference>
<proteinExistence type="predicted"/>
<feature type="domain" description="Zinc finger/thioredoxin putative" evidence="3">
    <location>
        <begin position="5"/>
        <end position="38"/>
    </location>
</feature>
<dbReference type="HOGENOM" id="CLU_036053_4_0_4"/>
<evidence type="ECO:0000313" key="5">
    <source>
        <dbReference type="Proteomes" id="UP000002440"/>
    </source>
</evidence>
<keyword evidence="5" id="KW-1185">Reference proteome</keyword>